<dbReference type="PROSITE" id="PS00059">
    <property type="entry name" value="ADH_ZINC"/>
    <property type="match status" value="1"/>
</dbReference>
<comment type="similarity">
    <text evidence="4">Belongs to the zinc-containing alcohol dehydrogenase family.</text>
</comment>
<reference evidence="6 7" key="1">
    <citation type="journal article" date="2015" name="Genome Announc.">
        <title>Expanding the biotechnology potential of lactobacilli through comparative genomics of 213 strains and associated genera.</title>
        <authorList>
            <person name="Sun Z."/>
            <person name="Harris H.M."/>
            <person name="McCann A."/>
            <person name="Guo C."/>
            <person name="Argimon S."/>
            <person name="Zhang W."/>
            <person name="Yang X."/>
            <person name="Jeffery I.B."/>
            <person name="Cooney J.C."/>
            <person name="Kagawa T.F."/>
            <person name="Liu W."/>
            <person name="Song Y."/>
            <person name="Salvetti E."/>
            <person name="Wrobel A."/>
            <person name="Rasinkangas P."/>
            <person name="Parkhill J."/>
            <person name="Rea M.C."/>
            <person name="O'Sullivan O."/>
            <person name="Ritari J."/>
            <person name="Douillard F.P."/>
            <person name="Paul Ross R."/>
            <person name="Yang R."/>
            <person name="Briner A.E."/>
            <person name="Felis G.E."/>
            <person name="de Vos W.M."/>
            <person name="Barrangou R."/>
            <person name="Klaenhammer T.R."/>
            <person name="Caufield P.W."/>
            <person name="Cui Y."/>
            <person name="Zhang H."/>
            <person name="O'Toole P.W."/>
        </authorList>
    </citation>
    <scope>NUCLEOTIDE SEQUENCE [LARGE SCALE GENOMIC DNA]</scope>
    <source>
        <strain evidence="6 7">DSM 22697</strain>
    </source>
</reference>
<comment type="caution">
    <text evidence="6">The sequence shown here is derived from an EMBL/GenBank/DDBJ whole genome shotgun (WGS) entry which is preliminary data.</text>
</comment>
<keyword evidence="1 4" id="KW-0479">Metal-binding</keyword>
<protein>
    <submittedName>
        <fullName evidence="6">L-threonine 3-dehydrogenase</fullName>
    </submittedName>
</protein>
<dbReference type="InterPro" id="IPR050129">
    <property type="entry name" value="Zn_alcohol_dh"/>
</dbReference>
<evidence type="ECO:0000256" key="2">
    <source>
        <dbReference type="ARBA" id="ARBA00022833"/>
    </source>
</evidence>
<gene>
    <name evidence="6" type="ORF">FC75_GL001231</name>
</gene>
<dbReference type="SUPFAM" id="SSF51735">
    <property type="entry name" value="NAD(P)-binding Rossmann-fold domains"/>
    <property type="match status" value="1"/>
</dbReference>
<dbReference type="InterPro" id="IPR013154">
    <property type="entry name" value="ADH-like_N"/>
</dbReference>
<evidence type="ECO:0000313" key="6">
    <source>
        <dbReference type="EMBL" id="KRN24430.1"/>
    </source>
</evidence>
<dbReference type="InterPro" id="IPR002328">
    <property type="entry name" value="ADH_Zn_CS"/>
</dbReference>
<dbReference type="EMBL" id="AYZJ01000023">
    <property type="protein sequence ID" value="KRN24430.1"/>
    <property type="molecule type" value="Genomic_DNA"/>
</dbReference>
<evidence type="ECO:0000259" key="5">
    <source>
        <dbReference type="SMART" id="SM00829"/>
    </source>
</evidence>
<dbReference type="SUPFAM" id="SSF50129">
    <property type="entry name" value="GroES-like"/>
    <property type="match status" value="1"/>
</dbReference>
<evidence type="ECO:0000313" key="7">
    <source>
        <dbReference type="Proteomes" id="UP000050865"/>
    </source>
</evidence>
<sequence>MKGLVLTAVKKMEIQDLPKPSVLPNEVLVQTKYAGICGTDHALYNGLPGSAKAVPPIVLGHENSGVVAAVGANVTNVKVGDRVTVDPNIYCGQCYYCRTGRPELCDHLSAVGVTRNGGLAEYFTAPASVVYELPDSISFKAGATIEPISCAVHGVQLLHLTPYAKALVIGDGFMGQLFVQILQAYGVHQVDFAGIIDDKLALNKKLFNVKNTYNTTRDTLPSDYDIVVEAVGKPETQEQAVNATRKGAQVLMFGVGHPDAHFQMNTYEIYQKQLTIQGSFINPHAFEDSIALLASGKVNVDPLISHELELNQVEPVLQGKVAGVSKAVVKVG</sequence>
<dbReference type="Gene3D" id="3.40.50.720">
    <property type="entry name" value="NAD(P)-binding Rossmann-like Domain"/>
    <property type="match status" value="1"/>
</dbReference>
<dbReference type="GO" id="GO:0008270">
    <property type="term" value="F:zinc ion binding"/>
    <property type="evidence" value="ECO:0007669"/>
    <property type="project" value="InterPro"/>
</dbReference>
<dbReference type="InterPro" id="IPR020843">
    <property type="entry name" value="ER"/>
</dbReference>
<accession>A0A0R2F8E3</accession>
<evidence type="ECO:0000256" key="1">
    <source>
        <dbReference type="ARBA" id="ARBA00022723"/>
    </source>
</evidence>
<name>A0A0R2F8E3_9LACO</name>
<dbReference type="GO" id="GO:0016491">
    <property type="term" value="F:oxidoreductase activity"/>
    <property type="evidence" value="ECO:0007669"/>
    <property type="project" value="UniProtKB-KW"/>
</dbReference>
<keyword evidence="2 4" id="KW-0862">Zinc</keyword>
<dbReference type="InterPro" id="IPR013149">
    <property type="entry name" value="ADH-like_C"/>
</dbReference>
<comment type="cofactor">
    <cofactor evidence="4">
        <name>Zn(2+)</name>
        <dbReference type="ChEBI" id="CHEBI:29105"/>
    </cofactor>
</comment>
<dbReference type="AlphaFoldDB" id="A0A0R2F8E3"/>
<dbReference type="SMART" id="SM00829">
    <property type="entry name" value="PKS_ER"/>
    <property type="match status" value="1"/>
</dbReference>
<dbReference type="RefSeq" id="WP_056989231.1">
    <property type="nucleotide sequence ID" value="NZ_AYZJ01000023.1"/>
</dbReference>
<dbReference type="InterPro" id="IPR011032">
    <property type="entry name" value="GroES-like_sf"/>
</dbReference>
<evidence type="ECO:0000256" key="3">
    <source>
        <dbReference type="ARBA" id="ARBA00023002"/>
    </source>
</evidence>
<keyword evidence="7" id="KW-1185">Reference proteome</keyword>
<dbReference type="Gene3D" id="3.90.180.10">
    <property type="entry name" value="Medium-chain alcohol dehydrogenases, catalytic domain"/>
    <property type="match status" value="1"/>
</dbReference>
<dbReference type="PANTHER" id="PTHR43401">
    <property type="entry name" value="L-THREONINE 3-DEHYDROGENASE"/>
    <property type="match status" value="1"/>
</dbReference>
<dbReference type="Pfam" id="PF00107">
    <property type="entry name" value="ADH_zinc_N"/>
    <property type="match status" value="1"/>
</dbReference>
<dbReference type="InterPro" id="IPR036291">
    <property type="entry name" value="NAD(P)-bd_dom_sf"/>
</dbReference>
<dbReference type="Proteomes" id="UP000050865">
    <property type="component" value="Unassembled WGS sequence"/>
</dbReference>
<evidence type="ECO:0000256" key="4">
    <source>
        <dbReference type="RuleBase" id="RU361277"/>
    </source>
</evidence>
<organism evidence="6 7">
    <name type="scientific">Lacticaseibacillus camelliae DSM 22697 = JCM 13995</name>
    <dbReference type="NCBI Taxonomy" id="1423730"/>
    <lineage>
        <taxon>Bacteria</taxon>
        <taxon>Bacillati</taxon>
        <taxon>Bacillota</taxon>
        <taxon>Bacilli</taxon>
        <taxon>Lactobacillales</taxon>
        <taxon>Lactobacillaceae</taxon>
        <taxon>Lacticaseibacillus</taxon>
    </lineage>
</organism>
<dbReference type="PATRIC" id="fig|1423730.4.peg.1287"/>
<feature type="domain" description="Enoyl reductase (ER)" evidence="5">
    <location>
        <begin position="7"/>
        <end position="329"/>
    </location>
</feature>
<keyword evidence="3" id="KW-0560">Oxidoreductase</keyword>
<dbReference type="CDD" id="cd08234">
    <property type="entry name" value="threonine_DH_like"/>
    <property type="match status" value="1"/>
</dbReference>
<dbReference type="PANTHER" id="PTHR43401:SF2">
    <property type="entry name" value="L-THREONINE 3-DEHYDROGENASE"/>
    <property type="match status" value="1"/>
</dbReference>
<dbReference type="STRING" id="1423730.FC75_GL001231"/>
<dbReference type="Pfam" id="PF08240">
    <property type="entry name" value="ADH_N"/>
    <property type="match status" value="1"/>
</dbReference>
<proteinExistence type="inferred from homology"/>